<dbReference type="SUPFAM" id="SSF53850">
    <property type="entry name" value="Periplasmic binding protein-like II"/>
    <property type="match status" value="1"/>
</dbReference>
<proteinExistence type="inferred from homology"/>
<dbReference type="PROSITE" id="PS51318">
    <property type="entry name" value="TAT"/>
    <property type="match status" value="1"/>
</dbReference>
<feature type="chain" id="PRO_5047060015" evidence="5">
    <location>
        <begin position="32"/>
        <end position="326"/>
    </location>
</feature>
<feature type="domain" description="Solute-binding protein family 3/N-terminal" evidence="6">
    <location>
        <begin position="36"/>
        <end position="255"/>
    </location>
</feature>
<dbReference type="PANTHER" id="PTHR30024">
    <property type="entry name" value="ALIPHATIC SULFONATES-BINDING PROTEIN-RELATED"/>
    <property type="match status" value="1"/>
</dbReference>
<evidence type="ECO:0000256" key="4">
    <source>
        <dbReference type="ARBA" id="ARBA00022729"/>
    </source>
</evidence>
<name>A0ABU0DLM0_9HYPH</name>
<comment type="similarity">
    <text evidence="2">Belongs to the bacterial solute-binding protein SsuA/TauA family.</text>
</comment>
<evidence type="ECO:0000313" key="7">
    <source>
        <dbReference type="EMBL" id="MDQ0349320.1"/>
    </source>
</evidence>
<accession>A0ABU0DLM0</accession>
<evidence type="ECO:0000256" key="1">
    <source>
        <dbReference type="ARBA" id="ARBA00004418"/>
    </source>
</evidence>
<dbReference type="NCBIfam" id="TIGR01728">
    <property type="entry name" value="SsuA_fam"/>
    <property type="match status" value="1"/>
</dbReference>
<dbReference type="Gene3D" id="3.40.190.10">
    <property type="entry name" value="Periplasmic binding protein-like II"/>
    <property type="match status" value="2"/>
</dbReference>
<keyword evidence="3" id="KW-0813">Transport</keyword>
<feature type="signal peptide" evidence="5">
    <location>
        <begin position="1"/>
        <end position="31"/>
    </location>
</feature>
<dbReference type="RefSeq" id="WP_307062916.1">
    <property type="nucleotide sequence ID" value="NZ_JAUSUH010000010.1"/>
</dbReference>
<sequence length="326" mass="34076">MSLSFSRRTLIRAAGGAAAAAALFANAPLRAQSPETVRIGYQRSSTLTALLKNDGELEKALAPLGVKVSWHEFTSGLPLLEALNLGKIDVTADVADTVPVFAQAAGAKLVFYAEEAPSPSAQAILVPDGSPIASMGELKGKKVAVTKGAGSHYLLLAALAKSGLAFKDIDPAYLTPADGRAAFVGGNVDAWVAWDPFLATTQAQSNARILADGGNGLASYKRYYLTSEEFAGKGGKVVAILFDQLKAKGDWVKANPKPAAELLAKLWGIDAPAIEVANGRRSYKVGAVTKGGLSEQQKIADAFFAEKLLPRDVDANAVAIWQPASQ</sequence>
<keyword evidence="8" id="KW-1185">Reference proteome</keyword>
<dbReference type="SMART" id="SM00062">
    <property type="entry name" value="PBPb"/>
    <property type="match status" value="1"/>
</dbReference>
<dbReference type="InterPro" id="IPR001638">
    <property type="entry name" value="Solute-binding_3/MltF_N"/>
</dbReference>
<dbReference type="EMBL" id="JAUSUH010000010">
    <property type="protein sequence ID" value="MDQ0349320.1"/>
    <property type="molecule type" value="Genomic_DNA"/>
</dbReference>
<dbReference type="InterPro" id="IPR015168">
    <property type="entry name" value="SsuA/THI5"/>
</dbReference>
<dbReference type="Pfam" id="PF09084">
    <property type="entry name" value="NMT1"/>
    <property type="match status" value="1"/>
</dbReference>
<gene>
    <name evidence="7" type="ORF">J2S76_003765</name>
</gene>
<dbReference type="InterPro" id="IPR006311">
    <property type="entry name" value="TAT_signal"/>
</dbReference>
<evidence type="ECO:0000256" key="3">
    <source>
        <dbReference type="ARBA" id="ARBA00022448"/>
    </source>
</evidence>
<keyword evidence="4 5" id="KW-0732">Signal</keyword>
<comment type="caution">
    <text evidence="7">The sequence shown here is derived from an EMBL/GenBank/DDBJ whole genome shotgun (WGS) entry which is preliminary data.</text>
</comment>
<organism evidence="7 8">
    <name type="scientific">Ancylobacter vacuolatus</name>
    <dbReference type="NCBI Taxonomy" id="223389"/>
    <lineage>
        <taxon>Bacteria</taxon>
        <taxon>Pseudomonadati</taxon>
        <taxon>Pseudomonadota</taxon>
        <taxon>Alphaproteobacteria</taxon>
        <taxon>Hyphomicrobiales</taxon>
        <taxon>Xanthobacteraceae</taxon>
        <taxon>Ancylobacter</taxon>
    </lineage>
</organism>
<evidence type="ECO:0000313" key="8">
    <source>
        <dbReference type="Proteomes" id="UP001238467"/>
    </source>
</evidence>
<evidence type="ECO:0000256" key="5">
    <source>
        <dbReference type="SAM" id="SignalP"/>
    </source>
</evidence>
<dbReference type="InterPro" id="IPR010067">
    <property type="entry name" value="ABC_SsuA_sub-bd"/>
</dbReference>
<dbReference type="PANTHER" id="PTHR30024:SF42">
    <property type="entry name" value="ALIPHATIC SULFONATES-BINDING PROTEIN-RELATED"/>
    <property type="match status" value="1"/>
</dbReference>
<dbReference type="Proteomes" id="UP001238467">
    <property type="component" value="Unassembled WGS sequence"/>
</dbReference>
<reference evidence="7 8" key="1">
    <citation type="submission" date="2023-07" db="EMBL/GenBank/DDBJ databases">
        <title>Genomic Encyclopedia of Type Strains, Phase IV (KMG-IV): sequencing the most valuable type-strain genomes for metagenomic binning, comparative biology and taxonomic classification.</title>
        <authorList>
            <person name="Goeker M."/>
        </authorList>
    </citation>
    <scope>NUCLEOTIDE SEQUENCE [LARGE SCALE GENOMIC DNA]</scope>
    <source>
        <strain evidence="7 8">DSM 1277</strain>
    </source>
</reference>
<evidence type="ECO:0000256" key="2">
    <source>
        <dbReference type="ARBA" id="ARBA00010742"/>
    </source>
</evidence>
<protein>
    <submittedName>
        <fullName evidence="7">Sulfonate transport system substrate-binding protein</fullName>
    </submittedName>
</protein>
<comment type="subcellular location">
    <subcellularLocation>
        <location evidence="1">Periplasm</location>
    </subcellularLocation>
</comment>
<evidence type="ECO:0000259" key="6">
    <source>
        <dbReference type="SMART" id="SM00062"/>
    </source>
</evidence>